<feature type="compositionally biased region" description="Low complexity" evidence="1">
    <location>
        <begin position="511"/>
        <end position="557"/>
    </location>
</feature>
<dbReference type="AlphaFoldDB" id="A0A0S4JGV0"/>
<feature type="region of interest" description="Disordered" evidence="1">
    <location>
        <begin position="333"/>
        <end position="372"/>
    </location>
</feature>
<sequence>MNSSTTLSVLLMILCLVCHQIDARGGATRTPSPTKTLTDDVSGSKTLSSSPSFTSEYTKSTTATVSFGTRSFTKDRSLTPSRSTEGSASGKTGSSSAASSSSRSSSSSASNSASSSRGSVTPSETATKYTPTSNASNTITPSLLPPTVSTSSMLSASSTVSISVEETATLSATRSRMTRSPPSASATYTATVSVSRTQSVNILAGWMPSYSASNPTPTDSNMGSSTKSPSRTSSSTPSLSMQGRSASSSRTPSGTTSLSADDTPSIHTPSRSSSGSSSSTVSTSPSGRTASGWPTASETPSHSNEWTPSLKSTSLSSTITGAISMSVSTMLTLTRPLPPSKTPTPSQQTSLSASDSGSNAPSVTRSPSVSRTPTLATRSLMFSFSASSSSSSAPSGTRTISADSDTASSSFELTPSRSASPSTLRSSSRSLSVEVGSVSHTQSASSSDEVTFTARSSSSTQTFSLTLSSEATVGTHSSSLTAPLSSSRTAMTSARRGGSMSPTAATHTPDASVSNSPSATSSLSPTTTHSNTRGTASLTPSFSLSPTTSRSSTETNTDAFTTSVTHSGRTLSPTYTRHRVSPTKLRTKSKASLTTTMSMSSLASQTLTVLGASPTNNNKSFSKTRSDVTATQWVTVTNTKRRTLTLTQTLVLDIHVANALGSYLLSAFDFSATSTNGPCSASASLVSLILIAFCVVGIATVVYLRLVQRKRPDIVASGEASPLRIVLRENAYTGVFFPCHYHCWWIHSLTCLVHVNLIFLVTACVLYAFEKQTGGGGGLLSGTSAIGVVAGIIGAALPHILRPVIDAGFYFVTYFQSDKRKCQNEDGMSWETWHRLAEERRAQHEQERLALLRRMEEDRKSGLHMLRTALTTDVDAAGGWGDSISPDDIDVGVPSNPIGDVAAQRAVTHEVDLCIDDDALVEWEPQVHDEAASMRARHKRLEAKWGTPLSQSWWGPVETHHLLVGVVMVLCVVAMLIGFQNIIHKFSSSACQDRTSPLAVALLICFFFDLFLFEPLHQCFRLVWRYALEKKNVGVVMVLCVLAMLIGFQNIIHKFSSSACQDRTSPLAVALLICFFFDLFLFEPLHQCFRLVWRYALEHEGNVDYTTTFLRRVTKLITLDSVPHPYFGAMLLWPEDALAEGTTYTLRGEDETGTDVLTSSVVDVENEEQEEERGDQLSLRSGRGGDDDAPANATTHDHHDHENEIEGMPYTGNALPVE</sequence>
<evidence type="ECO:0000256" key="1">
    <source>
        <dbReference type="SAM" id="MobiDB-lite"/>
    </source>
</evidence>
<feature type="region of interest" description="Disordered" evidence="1">
    <location>
        <begin position="213"/>
        <end position="312"/>
    </location>
</feature>
<feature type="transmembrane region" description="Helical" evidence="2">
    <location>
        <begin position="1064"/>
        <end position="1082"/>
    </location>
</feature>
<feature type="compositionally biased region" description="Low complexity" evidence="1">
    <location>
        <begin position="140"/>
        <end position="151"/>
    </location>
</feature>
<name>A0A0S4JGV0_BODSA</name>
<evidence type="ECO:0000256" key="2">
    <source>
        <dbReference type="SAM" id="Phobius"/>
    </source>
</evidence>
<evidence type="ECO:0000313" key="4">
    <source>
        <dbReference type="EMBL" id="CUG89254.1"/>
    </source>
</evidence>
<feature type="compositionally biased region" description="Acidic residues" evidence="1">
    <location>
        <begin position="1164"/>
        <end position="1173"/>
    </location>
</feature>
<feature type="region of interest" description="Disordered" evidence="1">
    <location>
        <begin position="170"/>
        <end position="192"/>
    </location>
</feature>
<feature type="compositionally biased region" description="Polar residues" evidence="1">
    <location>
        <begin position="213"/>
        <end position="223"/>
    </location>
</feature>
<feature type="signal peptide" evidence="3">
    <location>
        <begin position="1"/>
        <end position="23"/>
    </location>
</feature>
<organism evidence="4 5">
    <name type="scientific">Bodo saltans</name>
    <name type="common">Flagellated protozoan</name>
    <dbReference type="NCBI Taxonomy" id="75058"/>
    <lineage>
        <taxon>Eukaryota</taxon>
        <taxon>Discoba</taxon>
        <taxon>Euglenozoa</taxon>
        <taxon>Kinetoplastea</taxon>
        <taxon>Metakinetoplastina</taxon>
        <taxon>Eubodonida</taxon>
        <taxon>Bodonidae</taxon>
        <taxon>Bodo</taxon>
    </lineage>
</organism>
<feature type="compositionally biased region" description="Low complexity" evidence="1">
    <location>
        <begin position="343"/>
        <end position="354"/>
    </location>
</feature>
<feature type="compositionally biased region" description="Basic and acidic residues" evidence="1">
    <location>
        <begin position="1195"/>
        <end position="1204"/>
    </location>
</feature>
<feature type="compositionally biased region" description="Low complexity" evidence="1">
    <location>
        <begin position="43"/>
        <end position="55"/>
    </location>
</feature>
<feature type="region of interest" description="Disordered" evidence="1">
    <location>
        <begin position="73"/>
        <end position="151"/>
    </location>
</feature>
<feature type="region of interest" description="Disordered" evidence="1">
    <location>
        <begin position="386"/>
        <end position="428"/>
    </location>
</feature>
<feature type="transmembrane region" description="Helical" evidence="2">
    <location>
        <begin position="744"/>
        <end position="769"/>
    </location>
</feature>
<keyword evidence="3" id="KW-0732">Signal</keyword>
<dbReference type="EMBL" id="CYKH01001716">
    <property type="protein sequence ID" value="CUG89254.1"/>
    <property type="molecule type" value="Genomic_DNA"/>
</dbReference>
<dbReference type="VEuPathDB" id="TriTrypDB:BSAL_20110"/>
<keyword evidence="2" id="KW-0472">Membrane</keyword>
<feature type="compositionally biased region" description="Polar residues" evidence="1">
    <location>
        <begin position="292"/>
        <end position="307"/>
    </location>
</feature>
<feature type="compositionally biased region" description="Polar residues" evidence="1">
    <location>
        <begin position="355"/>
        <end position="372"/>
    </location>
</feature>
<feature type="transmembrane region" description="Helical" evidence="2">
    <location>
        <begin position="683"/>
        <end position="704"/>
    </location>
</feature>
<feature type="compositionally biased region" description="Low complexity" evidence="1">
    <location>
        <begin position="477"/>
        <end position="496"/>
    </location>
</feature>
<feature type="transmembrane region" description="Helical" evidence="2">
    <location>
        <begin position="1033"/>
        <end position="1052"/>
    </location>
</feature>
<feature type="transmembrane region" description="Helical" evidence="2">
    <location>
        <begin position="775"/>
        <end position="797"/>
    </location>
</feature>
<feature type="compositionally biased region" description="Low complexity" evidence="1">
    <location>
        <begin position="268"/>
        <end position="289"/>
    </location>
</feature>
<feature type="compositionally biased region" description="Polar residues" evidence="1">
    <location>
        <begin position="558"/>
        <end position="575"/>
    </location>
</feature>
<feature type="region of interest" description="Disordered" evidence="1">
    <location>
        <begin position="1164"/>
        <end position="1218"/>
    </location>
</feature>
<evidence type="ECO:0000256" key="3">
    <source>
        <dbReference type="SAM" id="SignalP"/>
    </source>
</evidence>
<feature type="compositionally biased region" description="Low complexity" evidence="1">
    <location>
        <begin position="83"/>
        <end position="119"/>
    </location>
</feature>
<feature type="transmembrane region" description="Helical" evidence="2">
    <location>
        <begin position="995"/>
        <end position="1013"/>
    </location>
</feature>
<protein>
    <submittedName>
        <fullName evidence="4">Membrane-associated protein, putative</fullName>
    </submittedName>
</protein>
<feature type="transmembrane region" description="Helical" evidence="2">
    <location>
        <begin position="962"/>
        <end position="983"/>
    </location>
</feature>
<feature type="compositionally biased region" description="Low complexity" evidence="1">
    <location>
        <begin position="224"/>
        <end position="240"/>
    </location>
</feature>
<feature type="compositionally biased region" description="Polar residues" evidence="1">
    <location>
        <begin position="241"/>
        <end position="267"/>
    </location>
</feature>
<reference evidence="5" key="1">
    <citation type="submission" date="2015-09" db="EMBL/GenBank/DDBJ databases">
        <authorList>
            <consortium name="Pathogen Informatics"/>
        </authorList>
    </citation>
    <scope>NUCLEOTIDE SEQUENCE [LARGE SCALE GENOMIC DNA]</scope>
    <source>
        <strain evidence="5">Lake Konstanz</strain>
    </source>
</reference>
<feature type="region of interest" description="Disordered" evidence="1">
    <location>
        <begin position="468"/>
        <end position="582"/>
    </location>
</feature>
<evidence type="ECO:0000313" key="5">
    <source>
        <dbReference type="Proteomes" id="UP000051952"/>
    </source>
</evidence>
<keyword evidence="5" id="KW-1185">Reference proteome</keyword>
<accession>A0A0S4JGV0</accession>
<gene>
    <name evidence="4" type="ORF">BSAL_20110</name>
</gene>
<feature type="compositionally biased region" description="Polar residues" evidence="1">
    <location>
        <begin position="29"/>
        <end position="41"/>
    </location>
</feature>
<dbReference type="Proteomes" id="UP000051952">
    <property type="component" value="Unassembled WGS sequence"/>
</dbReference>
<feature type="region of interest" description="Disordered" evidence="1">
    <location>
        <begin position="24"/>
        <end position="55"/>
    </location>
</feature>
<keyword evidence="2" id="KW-0812">Transmembrane</keyword>
<feature type="chain" id="PRO_5006622393" evidence="3">
    <location>
        <begin position="24"/>
        <end position="1218"/>
    </location>
</feature>
<proteinExistence type="predicted"/>
<feature type="compositionally biased region" description="Polar residues" evidence="1">
    <location>
        <begin position="120"/>
        <end position="139"/>
    </location>
</feature>
<keyword evidence="2" id="KW-1133">Transmembrane helix</keyword>